<sequence>MARTTPPAFRSAAADHRPGRGRRAPHRYGSRHRPAHPARTDRRSGSSRTKVPFRHPSTGVPSITRRAASPPSGRSPPSRGAGPVRGRTYLRVSPGPRGRTASGRRSGDRGDH</sequence>
<reference evidence="2 3" key="1">
    <citation type="submission" date="2019-03" db="EMBL/GenBank/DDBJ databases">
        <title>Draft genome sequences of novel Actinobacteria.</title>
        <authorList>
            <person name="Sahin N."/>
            <person name="Ay H."/>
            <person name="Saygin H."/>
        </authorList>
    </citation>
    <scope>NUCLEOTIDE SEQUENCE [LARGE SCALE GENOMIC DNA]</scope>
    <source>
        <strain evidence="2 3">DSM 45347</strain>
    </source>
</reference>
<dbReference type="AlphaFoldDB" id="A0A4R4P4M5"/>
<feature type="compositionally biased region" description="Low complexity" evidence="1">
    <location>
        <begin position="65"/>
        <end position="87"/>
    </location>
</feature>
<organism evidence="2 3">
    <name type="scientific">Actinomadura bangladeshensis</name>
    <dbReference type="NCBI Taxonomy" id="453573"/>
    <lineage>
        <taxon>Bacteria</taxon>
        <taxon>Bacillati</taxon>
        <taxon>Actinomycetota</taxon>
        <taxon>Actinomycetes</taxon>
        <taxon>Streptosporangiales</taxon>
        <taxon>Thermomonosporaceae</taxon>
        <taxon>Actinomadura</taxon>
    </lineage>
</organism>
<name>A0A4R4P4M5_9ACTN</name>
<comment type="caution">
    <text evidence="2">The sequence shown here is derived from an EMBL/GenBank/DDBJ whole genome shotgun (WGS) entry which is preliminary data.</text>
</comment>
<feature type="region of interest" description="Disordered" evidence="1">
    <location>
        <begin position="1"/>
        <end position="112"/>
    </location>
</feature>
<proteinExistence type="predicted"/>
<dbReference type="EMBL" id="SMJW01000062">
    <property type="protein sequence ID" value="TDC15723.1"/>
    <property type="molecule type" value="Genomic_DNA"/>
</dbReference>
<evidence type="ECO:0000313" key="3">
    <source>
        <dbReference type="Proteomes" id="UP000295431"/>
    </source>
</evidence>
<protein>
    <submittedName>
        <fullName evidence="2">Uncharacterized protein</fullName>
    </submittedName>
</protein>
<keyword evidence="3" id="KW-1185">Reference proteome</keyword>
<evidence type="ECO:0000313" key="2">
    <source>
        <dbReference type="EMBL" id="TDC15723.1"/>
    </source>
</evidence>
<accession>A0A4R4P4M5</accession>
<feature type="compositionally biased region" description="Basic residues" evidence="1">
    <location>
        <begin position="19"/>
        <end position="36"/>
    </location>
</feature>
<gene>
    <name evidence="2" type="ORF">E1284_14680</name>
</gene>
<evidence type="ECO:0000256" key="1">
    <source>
        <dbReference type="SAM" id="MobiDB-lite"/>
    </source>
</evidence>
<dbReference type="Proteomes" id="UP000295431">
    <property type="component" value="Unassembled WGS sequence"/>
</dbReference>